<accession>A0A940S0X6</accession>
<keyword evidence="2" id="KW-1185">Reference proteome</keyword>
<dbReference type="Proteomes" id="UP000670475">
    <property type="component" value="Unassembled WGS sequence"/>
</dbReference>
<gene>
    <name evidence="1" type="ORF">JFN87_28460</name>
</gene>
<reference evidence="1" key="1">
    <citation type="submission" date="2021-03" db="EMBL/GenBank/DDBJ databases">
        <title>Whole genome sequence of Streptomyces bomunensis MMS17-BM035.</title>
        <authorList>
            <person name="Lee J.H."/>
        </authorList>
    </citation>
    <scope>NUCLEOTIDE SEQUENCE</scope>
    <source>
        <strain evidence="1">MMS17-BM035</strain>
    </source>
</reference>
<feature type="non-terminal residue" evidence="1">
    <location>
        <position position="1"/>
    </location>
</feature>
<name>A0A940S0X6_9ACTN</name>
<dbReference type="AlphaFoldDB" id="A0A940S0X6"/>
<dbReference type="Gene3D" id="2.60.40.1120">
    <property type="entry name" value="Carboxypeptidase-like, regulatory domain"/>
    <property type="match status" value="1"/>
</dbReference>
<comment type="caution">
    <text evidence="1">The sequence shown here is derived from an EMBL/GenBank/DDBJ whole genome shotgun (WGS) entry which is preliminary data.</text>
</comment>
<sequence length="125" mass="12948">GLATTSVSGARAPALPISAAPAARHAPQALDAYPASGAVAVTGHLRCADHPAGCDAWITVVNDRGKRRAGVRAVGGRYRVAGLEPGRYTLIASGAAHPPRAEYLSVQQRDGELRHDIELDAARHA</sequence>
<dbReference type="EMBL" id="JAGIQL010000181">
    <property type="protein sequence ID" value="MBP0461364.1"/>
    <property type="molecule type" value="Genomic_DNA"/>
</dbReference>
<evidence type="ECO:0000313" key="2">
    <source>
        <dbReference type="Proteomes" id="UP000670475"/>
    </source>
</evidence>
<protein>
    <submittedName>
        <fullName evidence="1">FUSC family protein</fullName>
    </submittedName>
</protein>
<proteinExistence type="predicted"/>
<organism evidence="1 2">
    <name type="scientific">Streptomyces montanisoli</name>
    <dbReference type="NCBI Taxonomy" id="2798581"/>
    <lineage>
        <taxon>Bacteria</taxon>
        <taxon>Bacillati</taxon>
        <taxon>Actinomycetota</taxon>
        <taxon>Actinomycetes</taxon>
        <taxon>Kitasatosporales</taxon>
        <taxon>Streptomycetaceae</taxon>
        <taxon>Streptomyces</taxon>
    </lineage>
</organism>
<evidence type="ECO:0000313" key="1">
    <source>
        <dbReference type="EMBL" id="MBP0461364.1"/>
    </source>
</evidence>